<protein>
    <recommendedName>
        <fullName evidence="3">Cthe-2314-like HEPN domain-containing protein</fullName>
    </recommendedName>
</protein>
<organism evidence="1 2">
    <name type="scientific">Lachnobacterium bovis</name>
    <dbReference type="NCBI Taxonomy" id="140626"/>
    <lineage>
        <taxon>Bacteria</taxon>
        <taxon>Bacillati</taxon>
        <taxon>Bacillota</taxon>
        <taxon>Clostridia</taxon>
        <taxon>Lachnospirales</taxon>
        <taxon>Lachnospiraceae</taxon>
        <taxon>Lachnobacterium</taxon>
    </lineage>
</organism>
<dbReference type="AlphaFoldDB" id="A0A1H9UPJ5"/>
<evidence type="ECO:0000313" key="1">
    <source>
        <dbReference type="EMBL" id="SES11084.1"/>
    </source>
</evidence>
<accession>A0A1H9UPJ5</accession>
<reference evidence="2" key="1">
    <citation type="submission" date="2016-10" db="EMBL/GenBank/DDBJ databases">
        <authorList>
            <person name="Varghese N."/>
            <person name="Submissions S."/>
        </authorList>
    </citation>
    <scope>NUCLEOTIDE SEQUENCE [LARGE SCALE GENOMIC DNA]</scope>
    <source>
        <strain evidence="2">S1b</strain>
    </source>
</reference>
<gene>
    <name evidence="1" type="ORF">SAMN02910429_02198</name>
</gene>
<dbReference type="RefSeq" id="WP_074730964.1">
    <property type="nucleotide sequence ID" value="NZ_FOGW01000034.1"/>
</dbReference>
<keyword evidence="2" id="KW-1185">Reference proteome</keyword>
<evidence type="ECO:0000313" key="2">
    <source>
        <dbReference type="Proteomes" id="UP000182471"/>
    </source>
</evidence>
<evidence type="ECO:0008006" key="3">
    <source>
        <dbReference type="Google" id="ProtNLM"/>
    </source>
</evidence>
<dbReference type="Proteomes" id="UP000182471">
    <property type="component" value="Unassembled WGS sequence"/>
</dbReference>
<sequence length="233" mass="28021">MLIDDLDQVEYMIKTLKKVEEEKKVYRSDRFIYSGKVPHENFSVNLIPECIREEHTLLFMPLILNLDEVNELLFESYDIWNKIHNHSKEVEVVNSYNYNKLRINSVIIIHIIKHYMDMMLVFILECIFNLGRECDCIGRWKNYTKKPRELSKLDDFQDYFDLINDMENANKHHLTSIYTAQLIGQDELCFFAINEKKGNKLYSVRAIDIIKRFNELYKVFNDIIEVNYKRESK</sequence>
<dbReference type="EMBL" id="FOGW01000034">
    <property type="protein sequence ID" value="SES11084.1"/>
    <property type="molecule type" value="Genomic_DNA"/>
</dbReference>
<proteinExistence type="predicted"/>
<name>A0A1H9UPJ5_9FIRM</name>